<evidence type="ECO:0000313" key="1">
    <source>
        <dbReference type="EMBL" id="CAA2110217.1"/>
    </source>
</evidence>
<gene>
    <name evidence="1" type="ORF">VVAX_06476</name>
</gene>
<reference evidence="1" key="1">
    <citation type="submission" date="2019-12" db="EMBL/GenBank/DDBJ databases">
        <authorList>
            <person name="Cremers G."/>
        </authorList>
    </citation>
    <scope>NUCLEOTIDE SEQUENCE</scope>
    <source>
        <strain evidence="1">Vvax</strain>
    </source>
</reference>
<name>A0A679JVQ3_VARPD</name>
<organism evidence="1">
    <name type="scientific">Variovorax paradoxus</name>
    <dbReference type="NCBI Taxonomy" id="34073"/>
    <lineage>
        <taxon>Bacteria</taxon>
        <taxon>Pseudomonadati</taxon>
        <taxon>Pseudomonadota</taxon>
        <taxon>Betaproteobacteria</taxon>
        <taxon>Burkholderiales</taxon>
        <taxon>Comamonadaceae</taxon>
        <taxon>Variovorax</taxon>
    </lineage>
</organism>
<accession>A0A679JVQ3</accession>
<dbReference type="RefSeq" id="WP_339094577.1">
    <property type="nucleotide sequence ID" value="NZ_LR743508.1"/>
</dbReference>
<sequence>MNELPQDFLAVLRLPVRQEADLDAQQTFFGQPEFQAFHADVGQGWDSDDVLRASAALLPGLHPHRAALLTLFCGALVEDGADPHLMFDAALQLMGRVLASLAPYCATEPMEVEEGDEGEKGGRQDEEELAAWQAANAALEALAPPARFEVDALRAAVDLLVPPLMAMAMRDVRNHRALLADRELLAHLDAMYANDSLPFEDLHYLHGAASLSYEDELVVLLPTSRSGMIVRAHAVNNNFHAFSLLQDLMETHAQQLGIRQPPRTRGDDEGSDTAAFLWLQAPAFSNGELVNALAWSWGEGALRDNARRQGRPVLVALETTEKPGRSWNGFNHGLHAEQNPHVSLVRFLATDEVAAYLA</sequence>
<protein>
    <submittedName>
        <fullName evidence="1">Uncharacterized protein</fullName>
    </submittedName>
</protein>
<dbReference type="AlphaFoldDB" id="A0A679JVQ3"/>
<dbReference type="EMBL" id="LR743508">
    <property type="protein sequence ID" value="CAA2110217.1"/>
    <property type="molecule type" value="Genomic_DNA"/>
</dbReference>
<proteinExistence type="predicted"/>